<reference evidence="2 3" key="1">
    <citation type="journal article" date="2016" name="Nat. Commun.">
        <title>Thousands of microbial genomes shed light on interconnected biogeochemical processes in an aquifer system.</title>
        <authorList>
            <person name="Anantharaman K."/>
            <person name="Brown C.T."/>
            <person name="Hug L.A."/>
            <person name="Sharon I."/>
            <person name="Castelle C.J."/>
            <person name="Probst A.J."/>
            <person name="Thomas B.C."/>
            <person name="Singh A."/>
            <person name="Wilkins M.J."/>
            <person name="Karaoz U."/>
            <person name="Brodie E.L."/>
            <person name="Williams K.H."/>
            <person name="Hubbard S.S."/>
            <person name="Banfield J.F."/>
        </authorList>
    </citation>
    <scope>NUCLEOTIDE SEQUENCE [LARGE SCALE GENOMIC DNA]</scope>
</reference>
<dbReference type="SMART" id="SM00530">
    <property type="entry name" value="HTH_XRE"/>
    <property type="match status" value="1"/>
</dbReference>
<dbReference type="InterPro" id="IPR010982">
    <property type="entry name" value="Lambda_DNA-bd_dom_sf"/>
</dbReference>
<evidence type="ECO:0000313" key="2">
    <source>
        <dbReference type="EMBL" id="OGK05384.1"/>
    </source>
</evidence>
<dbReference type="SUPFAM" id="SSF47413">
    <property type="entry name" value="lambda repressor-like DNA-binding domains"/>
    <property type="match status" value="1"/>
</dbReference>
<evidence type="ECO:0000259" key="1">
    <source>
        <dbReference type="PROSITE" id="PS50943"/>
    </source>
</evidence>
<dbReference type="Pfam" id="PF01381">
    <property type="entry name" value="HTH_3"/>
    <property type="match status" value="1"/>
</dbReference>
<dbReference type="PROSITE" id="PS50943">
    <property type="entry name" value="HTH_CROC1"/>
    <property type="match status" value="1"/>
</dbReference>
<dbReference type="Gene3D" id="1.10.260.40">
    <property type="entry name" value="lambda repressor-like DNA-binding domains"/>
    <property type="match status" value="1"/>
</dbReference>
<dbReference type="AlphaFoldDB" id="A0A1F7FFB3"/>
<dbReference type="EMBL" id="MFYX01000057">
    <property type="protein sequence ID" value="OGK05384.1"/>
    <property type="molecule type" value="Genomic_DNA"/>
</dbReference>
<gene>
    <name evidence="2" type="ORF">A2519_03695</name>
</gene>
<feature type="domain" description="HTH cro/C1-type" evidence="1">
    <location>
        <begin position="41"/>
        <end position="97"/>
    </location>
</feature>
<protein>
    <recommendedName>
        <fullName evidence="1">HTH cro/C1-type domain-containing protein</fullName>
    </recommendedName>
</protein>
<sequence length="106" mass="12187">MNKKHIGSSFFDTVKEWEKKYPGFREAVEEHKEKKVMGMLLKNAREAKSMSQADLARKSHIPQSVICRIESPNSTVIPRIKLFSKLARALGYRVVISLENYHKKAA</sequence>
<dbReference type="GO" id="GO:0003677">
    <property type="term" value="F:DNA binding"/>
    <property type="evidence" value="ECO:0007669"/>
    <property type="project" value="InterPro"/>
</dbReference>
<proteinExistence type="predicted"/>
<name>A0A1F7FFB3_UNCRA</name>
<dbReference type="InterPro" id="IPR001387">
    <property type="entry name" value="Cro/C1-type_HTH"/>
</dbReference>
<accession>A0A1F7FFB3</accession>
<organism evidence="2 3">
    <name type="scientific">Candidatus Raymondbacteria bacterium RIFOXYD12_FULL_49_13</name>
    <dbReference type="NCBI Taxonomy" id="1817890"/>
    <lineage>
        <taxon>Bacteria</taxon>
        <taxon>Raymondiibacteriota</taxon>
    </lineage>
</organism>
<evidence type="ECO:0000313" key="3">
    <source>
        <dbReference type="Proteomes" id="UP000179243"/>
    </source>
</evidence>
<dbReference type="CDD" id="cd00093">
    <property type="entry name" value="HTH_XRE"/>
    <property type="match status" value="1"/>
</dbReference>
<comment type="caution">
    <text evidence="2">The sequence shown here is derived from an EMBL/GenBank/DDBJ whole genome shotgun (WGS) entry which is preliminary data.</text>
</comment>
<dbReference type="Proteomes" id="UP000179243">
    <property type="component" value="Unassembled WGS sequence"/>
</dbReference>